<dbReference type="Pfam" id="PF07690">
    <property type="entry name" value="MFS_1"/>
    <property type="match status" value="1"/>
</dbReference>
<feature type="transmembrane region" description="Helical" evidence="6">
    <location>
        <begin position="363"/>
        <end position="382"/>
    </location>
</feature>
<feature type="transmembrane region" description="Helical" evidence="6">
    <location>
        <begin position="91"/>
        <end position="112"/>
    </location>
</feature>
<feature type="transmembrane region" description="Helical" evidence="6">
    <location>
        <begin position="403"/>
        <end position="422"/>
    </location>
</feature>
<evidence type="ECO:0000256" key="5">
    <source>
        <dbReference type="SAM" id="MobiDB-lite"/>
    </source>
</evidence>
<dbReference type="Proteomes" id="UP000241818">
    <property type="component" value="Unassembled WGS sequence"/>
</dbReference>
<feature type="transmembrane region" description="Helical" evidence="6">
    <location>
        <begin position="434"/>
        <end position="455"/>
    </location>
</feature>
<protein>
    <recommendedName>
        <fullName evidence="7">Major facilitator superfamily (MFS) profile domain-containing protein</fullName>
    </recommendedName>
</protein>
<feature type="transmembrane region" description="Helical" evidence="6">
    <location>
        <begin position="216"/>
        <end position="236"/>
    </location>
</feature>
<feature type="compositionally biased region" description="Basic and acidic residues" evidence="5">
    <location>
        <begin position="1"/>
        <end position="12"/>
    </location>
</feature>
<dbReference type="InterPro" id="IPR036259">
    <property type="entry name" value="MFS_trans_sf"/>
</dbReference>
<dbReference type="FunFam" id="1.20.1250.20:FF:000011">
    <property type="entry name" value="MFS multidrug transporter, putative"/>
    <property type="match status" value="1"/>
</dbReference>
<dbReference type="GO" id="GO:0005886">
    <property type="term" value="C:plasma membrane"/>
    <property type="evidence" value="ECO:0007669"/>
    <property type="project" value="TreeGrafter"/>
</dbReference>
<name>A0A2T3B3X9_AMORE</name>
<dbReference type="PANTHER" id="PTHR23502:SF47">
    <property type="entry name" value="MAJOR FACILITATOR SUPERFAMILY (MFS) PROFILE DOMAIN-CONTAINING PROTEIN-RELATED"/>
    <property type="match status" value="1"/>
</dbReference>
<evidence type="ECO:0000256" key="2">
    <source>
        <dbReference type="ARBA" id="ARBA00022692"/>
    </source>
</evidence>
<feature type="transmembrane region" description="Helical" evidence="6">
    <location>
        <begin position="248"/>
        <end position="268"/>
    </location>
</feature>
<feature type="region of interest" description="Disordered" evidence="5">
    <location>
        <begin position="1"/>
        <end position="84"/>
    </location>
</feature>
<dbReference type="OrthoDB" id="446368at2759"/>
<dbReference type="GeneID" id="36568714"/>
<dbReference type="RefSeq" id="XP_024721623.1">
    <property type="nucleotide sequence ID" value="XM_024860633.1"/>
</dbReference>
<dbReference type="Gene3D" id="1.20.1250.20">
    <property type="entry name" value="MFS general substrate transporter like domains"/>
    <property type="match status" value="1"/>
</dbReference>
<sequence length="532" mass="58856">MESHPDEPHGPSDPRFQNNGLPGAHNDVSDSNVTDKDLEAGEGEEHDPEEEEREEEFRQQEKEAAKDPNLVEWDGPDDPENPMNWPSNKKLIVTCFLALLTFVVTFASSVFSNATIPVSELFHVSPLVSTLGTSLMVFGYSVGPLIWGPGSEVFGRKAPLFFGYAVFAIFQIPVAVAQNLQTIMLCRFFGGVFGCAPLAIVGGALADFYGPVDRGVAVCVFAAATFIGPVAGPIMGGFITQSYLGWRWTAYITLIMASFFGILGILIIPETSHSKILQSRAKRLRFETKNWAIHSLADERQLDFHSILQAYFLRPFIMLAKEPILFLLTFYMAYIYGILYLFFEAYPISFQEERGWNQGVGALPFLGILIGVLLGCITIAAVTKTRFARKLEKHGKVIPEERLTPMIAGAIILPIGLFWFAWTSNPHINWVPQVLAGIFIGWGILMVFLQGLNYIIDVYMWYANSAIAANTVIRSLAGGGFPLFASAMYHNLGVAWATSLLGFLSIVMVPAPVLFFFYGARIRKMSKFSPSV</sequence>
<dbReference type="PANTHER" id="PTHR23502">
    <property type="entry name" value="MAJOR FACILITATOR SUPERFAMILY"/>
    <property type="match status" value="1"/>
</dbReference>
<evidence type="ECO:0000256" key="3">
    <source>
        <dbReference type="ARBA" id="ARBA00022989"/>
    </source>
</evidence>
<feature type="domain" description="Major facilitator superfamily (MFS) profile" evidence="7">
    <location>
        <begin position="93"/>
        <end position="523"/>
    </location>
</feature>
<feature type="transmembrane region" description="Helical" evidence="6">
    <location>
        <begin position="159"/>
        <end position="176"/>
    </location>
</feature>
<evidence type="ECO:0000256" key="4">
    <source>
        <dbReference type="ARBA" id="ARBA00023136"/>
    </source>
</evidence>
<evidence type="ECO:0000313" key="9">
    <source>
        <dbReference type="Proteomes" id="UP000241818"/>
    </source>
</evidence>
<evidence type="ECO:0000256" key="6">
    <source>
        <dbReference type="SAM" id="Phobius"/>
    </source>
</evidence>
<dbReference type="InterPro" id="IPR011701">
    <property type="entry name" value="MFS"/>
</dbReference>
<reference evidence="8 9" key="1">
    <citation type="journal article" date="2018" name="New Phytol.">
        <title>Comparative genomics and transcriptomics depict ericoid mycorrhizal fungi as versatile saprotrophs and plant mutualists.</title>
        <authorList>
            <person name="Martino E."/>
            <person name="Morin E."/>
            <person name="Grelet G.A."/>
            <person name="Kuo A."/>
            <person name="Kohler A."/>
            <person name="Daghino S."/>
            <person name="Barry K.W."/>
            <person name="Cichocki N."/>
            <person name="Clum A."/>
            <person name="Dockter R.B."/>
            <person name="Hainaut M."/>
            <person name="Kuo R.C."/>
            <person name="LaButti K."/>
            <person name="Lindahl B.D."/>
            <person name="Lindquist E.A."/>
            <person name="Lipzen A."/>
            <person name="Khouja H.R."/>
            <person name="Magnuson J."/>
            <person name="Murat C."/>
            <person name="Ohm R.A."/>
            <person name="Singer S.W."/>
            <person name="Spatafora J.W."/>
            <person name="Wang M."/>
            <person name="Veneault-Fourrey C."/>
            <person name="Henrissat B."/>
            <person name="Grigoriev I.V."/>
            <person name="Martin F.M."/>
            <person name="Perotto S."/>
        </authorList>
    </citation>
    <scope>NUCLEOTIDE SEQUENCE [LARGE SCALE GENOMIC DNA]</scope>
    <source>
        <strain evidence="8 9">ATCC 22711</strain>
    </source>
</reference>
<feature type="transmembrane region" description="Helical" evidence="6">
    <location>
        <begin position="467"/>
        <end position="489"/>
    </location>
</feature>
<accession>A0A2T3B3X9</accession>
<keyword evidence="3 6" id="KW-1133">Transmembrane helix</keyword>
<feature type="transmembrane region" description="Helical" evidence="6">
    <location>
        <begin position="495"/>
        <end position="518"/>
    </location>
</feature>
<dbReference type="AlphaFoldDB" id="A0A2T3B3X9"/>
<keyword evidence="2 6" id="KW-0812">Transmembrane</keyword>
<dbReference type="InterPro" id="IPR020846">
    <property type="entry name" value="MFS_dom"/>
</dbReference>
<feature type="compositionally biased region" description="Basic and acidic residues" evidence="5">
    <location>
        <begin position="55"/>
        <end position="66"/>
    </location>
</feature>
<proteinExistence type="predicted"/>
<dbReference type="STRING" id="857342.A0A2T3B3X9"/>
<dbReference type="EMBL" id="KZ679010">
    <property type="protein sequence ID" value="PSS20353.1"/>
    <property type="molecule type" value="Genomic_DNA"/>
</dbReference>
<dbReference type="GO" id="GO:0022857">
    <property type="term" value="F:transmembrane transporter activity"/>
    <property type="evidence" value="ECO:0007669"/>
    <property type="project" value="InterPro"/>
</dbReference>
<feature type="compositionally biased region" description="Acidic residues" evidence="5">
    <location>
        <begin position="40"/>
        <end position="54"/>
    </location>
</feature>
<feature type="transmembrane region" description="Helical" evidence="6">
    <location>
        <begin position="324"/>
        <end position="343"/>
    </location>
</feature>
<evidence type="ECO:0000313" key="8">
    <source>
        <dbReference type="EMBL" id="PSS20353.1"/>
    </source>
</evidence>
<dbReference type="InParanoid" id="A0A2T3B3X9"/>
<evidence type="ECO:0000259" key="7">
    <source>
        <dbReference type="PROSITE" id="PS50850"/>
    </source>
</evidence>
<dbReference type="CDD" id="cd17323">
    <property type="entry name" value="MFS_Tpo1_MDR_like"/>
    <property type="match status" value="1"/>
</dbReference>
<gene>
    <name evidence="8" type="ORF">M430DRAFT_100442</name>
</gene>
<keyword evidence="9" id="KW-1185">Reference proteome</keyword>
<feature type="transmembrane region" description="Helical" evidence="6">
    <location>
        <begin position="124"/>
        <end position="147"/>
    </location>
</feature>
<dbReference type="PROSITE" id="PS50850">
    <property type="entry name" value="MFS"/>
    <property type="match status" value="1"/>
</dbReference>
<evidence type="ECO:0000256" key="1">
    <source>
        <dbReference type="ARBA" id="ARBA00004141"/>
    </source>
</evidence>
<dbReference type="SUPFAM" id="SSF103473">
    <property type="entry name" value="MFS general substrate transporter"/>
    <property type="match status" value="1"/>
</dbReference>
<comment type="subcellular location">
    <subcellularLocation>
        <location evidence="1">Membrane</location>
        <topology evidence="1">Multi-pass membrane protein</topology>
    </subcellularLocation>
</comment>
<keyword evidence="4 6" id="KW-0472">Membrane</keyword>
<feature type="transmembrane region" description="Helical" evidence="6">
    <location>
        <begin position="188"/>
        <end position="209"/>
    </location>
</feature>
<organism evidence="8 9">
    <name type="scientific">Amorphotheca resinae ATCC 22711</name>
    <dbReference type="NCBI Taxonomy" id="857342"/>
    <lineage>
        <taxon>Eukaryota</taxon>
        <taxon>Fungi</taxon>
        <taxon>Dikarya</taxon>
        <taxon>Ascomycota</taxon>
        <taxon>Pezizomycotina</taxon>
        <taxon>Leotiomycetes</taxon>
        <taxon>Helotiales</taxon>
        <taxon>Amorphothecaceae</taxon>
        <taxon>Amorphotheca</taxon>
    </lineage>
</organism>